<evidence type="ECO:0000313" key="2">
    <source>
        <dbReference type="EMBL" id="MBB5227229.1"/>
    </source>
</evidence>
<feature type="transmembrane region" description="Helical" evidence="1">
    <location>
        <begin position="97"/>
        <end position="123"/>
    </location>
</feature>
<dbReference type="Gene3D" id="1.10.1760.20">
    <property type="match status" value="1"/>
</dbReference>
<dbReference type="RefSeq" id="WP_246462704.1">
    <property type="nucleotide sequence ID" value="NZ_CP031518.1"/>
</dbReference>
<keyword evidence="1" id="KW-0472">Membrane</keyword>
<protein>
    <submittedName>
        <fullName evidence="2">Glucan phosphoethanolaminetransferase (Alkaline phosphatase superfamily)</fullName>
    </submittedName>
</protein>
<dbReference type="EMBL" id="JACHFQ010000009">
    <property type="protein sequence ID" value="MBB5227229.1"/>
    <property type="molecule type" value="Genomic_DNA"/>
</dbReference>
<evidence type="ECO:0000313" key="3">
    <source>
        <dbReference type="Proteomes" id="UP000518887"/>
    </source>
</evidence>
<keyword evidence="1" id="KW-1133">Transmembrane helix</keyword>
<keyword evidence="1" id="KW-0812">Transmembrane</keyword>
<name>A0A7W8GB60_9SPIR</name>
<gene>
    <name evidence="2" type="ORF">HNP76_002627</name>
</gene>
<accession>A0A7W8GB60</accession>
<evidence type="ECO:0000256" key="1">
    <source>
        <dbReference type="SAM" id="Phobius"/>
    </source>
</evidence>
<comment type="caution">
    <text evidence="2">The sequence shown here is derived from an EMBL/GenBank/DDBJ whole genome shotgun (WGS) entry which is preliminary data.</text>
</comment>
<keyword evidence="3" id="KW-1185">Reference proteome</keyword>
<reference evidence="2 3" key="1">
    <citation type="submission" date="2020-08" db="EMBL/GenBank/DDBJ databases">
        <title>Genomic Encyclopedia of Type Strains, Phase IV (KMG-IV): sequencing the most valuable type-strain genomes for metagenomic binning, comparative biology and taxonomic classification.</title>
        <authorList>
            <person name="Goeker M."/>
        </authorList>
    </citation>
    <scope>NUCLEOTIDE SEQUENCE [LARGE SCALE GENOMIC DNA]</scope>
    <source>
        <strain evidence="2 3">DSM 103462</strain>
    </source>
</reference>
<dbReference type="AlphaFoldDB" id="A0A7W8GB60"/>
<proteinExistence type="predicted"/>
<organism evidence="2 3">
    <name type="scientific">Treponema ruminis</name>
    <dbReference type="NCBI Taxonomy" id="744515"/>
    <lineage>
        <taxon>Bacteria</taxon>
        <taxon>Pseudomonadati</taxon>
        <taxon>Spirochaetota</taxon>
        <taxon>Spirochaetia</taxon>
        <taxon>Spirochaetales</taxon>
        <taxon>Treponemataceae</taxon>
        <taxon>Treponema</taxon>
    </lineage>
</organism>
<dbReference type="Proteomes" id="UP000518887">
    <property type="component" value="Unassembled WGS sequence"/>
</dbReference>
<dbReference type="GO" id="GO:0016740">
    <property type="term" value="F:transferase activity"/>
    <property type="evidence" value="ECO:0007669"/>
    <property type="project" value="UniProtKB-KW"/>
</dbReference>
<keyword evidence="2" id="KW-0808">Transferase</keyword>
<feature type="transmembrane region" description="Helical" evidence="1">
    <location>
        <begin position="31"/>
        <end position="54"/>
    </location>
</feature>
<sequence length="190" mass="21395">MAAIALNFLFAYVFCDVLHIPLFMDTVFTVAITFYCGLLPGLVAAIGYNIISVLTFEIRGYAFDPFAILFAVCGILITLVTWLFARRKEEFRISPVITILYLVLIAMLSSFASIISSGVVDYVRFSLVDLPDRIAPIKNFTDSFVNQHFSLFAACILAQIPVSIMDRLITTFLGFGVYKLMVRFLGKERW</sequence>
<feature type="transmembrane region" description="Helical" evidence="1">
    <location>
        <begin position="66"/>
        <end position="85"/>
    </location>
</feature>